<dbReference type="Proteomes" id="UP001358193">
    <property type="component" value="Segment"/>
</dbReference>
<organism evidence="1 2">
    <name type="scientific">phage Lak_Megaphage_Sonny</name>
    <dbReference type="NCBI Taxonomy" id="3109229"/>
    <lineage>
        <taxon>Viruses</taxon>
        <taxon>Duplodnaviria</taxon>
        <taxon>Heunggongvirae</taxon>
        <taxon>Uroviricota</taxon>
        <taxon>Caudoviricetes</taxon>
        <taxon>Caudoviricetes code 15 clade</taxon>
    </lineage>
</organism>
<proteinExistence type="predicted"/>
<reference evidence="1 2" key="1">
    <citation type="submission" date="2023-11" db="EMBL/GenBank/DDBJ databases">
        <authorList>
            <person name="Cook R."/>
            <person name="Crisci M."/>
            <person name="Pye H."/>
            <person name="Adriaenssens E."/>
            <person name="Santini J."/>
        </authorList>
    </citation>
    <scope>NUCLEOTIDE SEQUENCE [LARGE SCALE GENOMIC DNA]</scope>
    <source>
        <strain evidence="1">Lak_Megaphage_Sonny</strain>
    </source>
</reference>
<keyword evidence="2" id="KW-1185">Reference proteome</keyword>
<name>A0ABZ0Z3N3_9CAUD</name>
<evidence type="ECO:0000313" key="2">
    <source>
        <dbReference type="Proteomes" id="UP001358193"/>
    </source>
</evidence>
<sequence length="51" mass="5600">MIYINSFDSVENRERFMSAADANHYPQLAYAANATGQTTTSGKILCRTAKA</sequence>
<accession>A0ABZ0Z3N3</accession>
<protein>
    <recommendedName>
        <fullName evidence="3">DUF1330 domain-containing protein</fullName>
    </recommendedName>
</protein>
<evidence type="ECO:0008006" key="3">
    <source>
        <dbReference type="Google" id="ProtNLM"/>
    </source>
</evidence>
<dbReference type="EMBL" id="OR769223">
    <property type="protein sequence ID" value="WQJ53825.1"/>
    <property type="molecule type" value="Genomic_DNA"/>
</dbReference>
<evidence type="ECO:0000313" key="1">
    <source>
        <dbReference type="EMBL" id="WQJ53825.1"/>
    </source>
</evidence>